<feature type="transmembrane region" description="Helical" evidence="6">
    <location>
        <begin position="6"/>
        <end position="30"/>
    </location>
</feature>
<evidence type="ECO:0000256" key="3">
    <source>
        <dbReference type="ARBA" id="ARBA00022989"/>
    </source>
</evidence>
<evidence type="ECO:0000256" key="5">
    <source>
        <dbReference type="ARBA" id="ARBA00038359"/>
    </source>
</evidence>
<evidence type="ECO:0000256" key="6">
    <source>
        <dbReference type="SAM" id="Phobius"/>
    </source>
</evidence>
<accession>A0A8H3FXL3</accession>
<dbReference type="InterPro" id="IPR049326">
    <property type="entry name" value="Rhodopsin_dom_fungi"/>
</dbReference>
<feature type="domain" description="Rhodopsin" evidence="7">
    <location>
        <begin position="26"/>
        <end position="268"/>
    </location>
</feature>
<dbReference type="PANTHER" id="PTHR33048:SF47">
    <property type="entry name" value="INTEGRAL MEMBRANE PROTEIN-RELATED"/>
    <property type="match status" value="1"/>
</dbReference>
<dbReference type="Pfam" id="PF20684">
    <property type="entry name" value="Fung_rhodopsin"/>
    <property type="match status" value="1"/>
</dbReference>
<evidence type="ECO:0000259" key="7">
    <source>
        <dbReference type="Pfam" id="PF20684"/>
    </source>
</evidence>
<dbReference type="GO" id="GO:0016020">
    <property type="term" value="C:membrane"/>
    <property type="evidence" value="ECO:0007669"/>
    <property type="project" value="UniProtKB-SubCell"/>
</dbReference>
<evidence type="ECO:0000256" key="2">
    <source>
        <dbReference type="ARBA" id="ARBA00022692"/>
    </source>
</evidence>
<keyword evidence="3 6" id="KW-1133">Transmembrane helix</keyword>
<reference evidence="8" key="1">
    <citation type="submission" date="2021-03" db="EMBL/GenBank/DDBJ databases">
        <authorList>
            <person name="Tagirdzhanova G."/>
        </authorList>
    </citation>
    <scope>NUCLEOTIDE SEQUENCE</scope>
</reference>
<protein>
    <recommendedName>
        <fullName evidence="7">Rhodopsin domain-containing protein</fullName>
    </recommendedName>
</protein>
<feature type="transmembrane region" description="Helical" evidence="6">
    <location>
        <begin position="87"/>
        <end position="108"/>
    </location>
</feature>
<feature type="transmembrane region" description="Helical" evidence="6">
    <location>
        <begin position="120"/>
        <end position="143"/>
    </location>
</feature>
<organism evidence="8 9">
    <name type="scientific">Heterodermia speciosa</name>
    <dbReference type="NCBI Taxonomy" id="116794"/>
    <lineage>
        <taxon>Eukaryota</taxon>
        <taxon>Fungi</taxon>
        <taxon>Dikarya</taxon>
        <taxon>Ascomycota</taxon>
        <taxon>Pezizomycotina</taxon>
        <taxon>Lecanoromycetes</taxon>
        <taxon>OSLEUM clade</taxon>
        <taxon>Lecanoromycetidae</taxon>
        <taxon>Caliciales</taxon>
        <taxon>Physciaceae</taxon>
        <taxon>Heterodermia</taxon>
    </lineage>
</organism>
<name>A0A8H3FXL3_9LECA</name>
<keyword evidence="9" id="KW-1185">Reference proteome</keyword>
<feature type="transmembrane region" description="Helical" evidence="6">
    <location>
        <begin position="42"/>
        <end position="75"/>
    </location>
</feature>
<proteinExistence type="inferred from homology"/>
<comment type="similarity">
    <text evidence="5">Belongs to the SAT4 family.</text>
</comment>
<sequence length="318" mass="35098">MALSLPRAIIATNTILLTLAICSVILRYVVRKQSLVPLGPDDYLVAVALLFSVLLVVTNITGVFVGGFGTLVSIWAAEDFAKFLKCWLIIQFCYILSVAFVKLSVLCFYRRIFSAGRTPLVLKVMLCLTSAWLVSFLIATFAQERPLRCNWTICLPSTTNFPVMYLVCSLTDMLLDIAILCIPPVFIRKLNMSRARKIALVCIFSLGIFCTVASTARLVYAIGYVIGKYTTLEADLGSAKVHVFMWSGIEACASVICANLPCYAPLLKSRPPGSIKTRFRERFSLRVRLDSRTAISLEESGAATRDIQEPIPTQNLAG</sequence>
<dbReference type="AlphaFoldDB" id="A0A8H3FXL3"/>
<dbReference type="Proteomes" id="UP000664521">
    <property type="component" value="Unassembled WGS sequence"/>
</dbReference>
<dbReference type="InterPro" id="IPR052337">
    <property type="entry name" value="SAT4-like"/>
</dbReference>
<evidence type="ECO:0000256" key="1">
    <source>
        <dbReference type="ARBA" id="ARBA00004141"/>
    </source>
</evidence>
<gene>
    <name evidence="8" type="ORF">HETSPECPRED_008396</name>
</gene>
<keyword evidence="4 6" id="KW-0472">Membrane</keyword>
<comment type="subcellular location">
    <subcellularLocation>
        <location evidence="1">Membrane</location>
        <topology evidence="1">Multi-pass membrane protein</topology>
    </subcellularLocation>
</comment>
<dbReference type="EMBL" id="CAJPDS010000063">
    <property type="protein sequence ID" value="CAF9932551.1"/>
    <property type="molecule type" value="Genomic_DNA"/>
</dbReference>
<feature type="transmembrane region" description="Helical" evidence="6">
    <location>
        <begin position="198"/>
        <end position="223"/>
    </location>
</feature>
<dbReference type="OrthoDB" id="5398388at2759"/>
<comment type="caution">
    <text evidence="8">The sequence shown here is derived from an EMBL/GenBank/DDBJ whole genome shotgun (WGS) entry which is preliminary data.</text>
</comment>
<feature type="transmembrane region" description="Helical" evidence="6">
    <location>
        <begin position="163"/>
        <end position="186"/>
    </location>
</feature>
<keyword evidence="2 6" id="KW-0812">Transmembrane</keyword>
<evidence type="ECO:0000313" key="8">
    <source>
        <dbReference type="EMBL" id="CAF9932551.1"/>
    </source>
</evidence>
<evidence type="ECO:0000256" key="4">
    <source>
        <dbReference type="ARBA" id="ARBA00023136"/>
    </source>
</evidence>
<dbReference type="PANTHER" id="PTHR33048">
    <property type="entry name" value="PTH11-LIKE INTEGRAL MEMBRANE PROTEIN (AFU_ORTHOLOGUE AFUA_5G11245)"/>
    <property type="match status" value="1"/>
</dbReference>
<evidence type="ECO:0000313" key="9">
    <source>
        <dbReference type="Proteomes" id="UP000664521"/>
    </source>
</evidence>